<dbReference type="EMBL" id="CAJNJA010043066">
    <property type="protein sequence ID" value="CAE7790227.1"/>
    <property type="molecule type" value="Genomic_DNA"/>
</dbReference>
<dbReference type="PANTHER" id="PTHR48057:SF7">
    <property type="entry name" value="LEUCINE-RICH REPEAT SERINE_THREONINE-PROTEIN KINASE 1"/>
    <property type="match status" value="1"/>
</dbReference>
<dbReference type="Gene3D" id="3.80.10.10">
    <property type="entry name" value="Ribonuclease Inhibitor"/>
    <property type="match status" value="1"/>
</dbReference>
<evidence type="ECO:0000313" key="1">
    <source>
        <dbReference type="EMBL" id="CAE7790227.1"/>
    </source>
</evidence>
<name>A0A812YMM0_9DINO</name>
<dbReference type="OrthoDB" id="415395at2759"/>
<dbReference type="PROSITE" id="PS51450">
    <property type="entry name" value="LRR"/>
    <property type="match status" value="1"/>
</dbReference>
<proteinExistence type="predicted"/>
<dbReference type="PANTHER" id="PTHR48057">
    <property type="entry name" value="LEUCINE-RICH REPEAT SERINE/THREONINE-PROTEIN KINASE 1"/>
    <property type="match status" value="1"/>
</dbReference>
<comment type="caution">
    <text evidence="1">The sequence shown here is derived from an EMBL/GenBank/DDBJ whole genome shotgun (WGS) entry which is preliminary data.</text>
</comment>
<organism evidence="1 2">
    <name type="scientific">Symbiodinium necroappetens</name>
    <dbReference type="NCBI Taxonomy" id="1628268"/>
    <lineage>
        <taxon>Eukaryota</taxon>
        <taxon>Sar</taxon>
        <taxon>Alveolata</taxon>
        <taxon>Dinophyceae</taxon>
        <taxon>Suessiales</taxon>
        <taxon>Symbiodiniaceae</taxon>
        <taxon>Symbiodinium</taxon>
    </lineage>
</organism>
<reference evidence="1" key="1">
    <citation type="submission" date="2021-02" db="EMBL/GenBank/DDBJ databases">
        <authorList>
            <person name="Dougan E. K."/>
            <person name="Rhodes N."/>
            <person name="Thang M."/>
            <person name="Chan C."/>
        </authorList>
    </citation>
    <scope>NUCLEOTIDE SEQUENCE</scope>
</reference>
<dbReference type="SUPFAM" id="SSF52058">
    <property type="entry name" value="L domain-like"/>
    <property type="match status" value="1"/>
</dbReference>
<dbReference type="InterPro" id="IPR052595">
    <property type="entry name" value="LRRC69/RLP"/>
</dbReference>
<protein>
    <submittedName>
        <fullName evidence="1">Uncharacterized protein</fullName>
    </submittedName>
</protein>
<dbReference type="InterPro" id="IPR032675">
    <property type="entry name" value="LRR_dom_sf"/>
</dbReference>
<sequence>MGPLQHLTRLKRLHLSQTQASGKLGNLQGLTKLSELHLSHTQISGDLGPLRRLRKLQHLDVSDSPVGGELSALVNLTGLATADLSHTRITGWFSANIWKGCCQHLRTLNLVASRAGGELPKVFFPLEVSETQPFLGSLQELDVSGCELRGTVTDFMLALAATPLVKVRARACGLRGAMPCLENLPATLIFNETRNETRPSWDATLLGTLQAMDLSENNLTRLEELPAASQVRLQRSPGSVFRSCIFG</sequence>
<keyword evidence="2" id="KW-1185">Reference proteome</keyword>
<dbReference type="AlphaFoldDB" id="A0A812YMM0"/>
<accession>A0A812YMM0</accession>
<dbReference type="Proteomes" id="UP000601435">
    <property type="component" value="Unassembled WGS sequence"/>
</dbReference>
<gene>
    <name evidence="1" type="ORF">SNEC2469_LOCUS23213</name>
</gene>
<dbReference type="Pfam" id="PF00560">
    <property type="entry name" value="LRR_1"/>
    <property type="match status" value="1"/>
</dbReference>
<dbReference type="InterPro" id="IPR001611">
    <property type="entry name" value="Leu-rich_rpt"/>
</dbReference>
<evidence type="ECO:0000313" key="2">
    <source>
        <dbReference type="Proteomes" id="UP000601435"/>
    </source>
</evidence>